<evidence type="ECO:0000256" key="4">
    <source>
        <dbReference type="ARBA" id="ARBA00022723"/>
    </source>
</evidence>
<dbReference type="PROSITE" id="PS50035">
    <property type="entry name" value="PLD"/>
    <property type="match status" value="2"/>
</dbReference>
<dbReference type="GO" id="GO:0009395">
    <property type="term" value="P:phospholipid catabolic process"/>
    <property type="evidence" value="ECO:0007669"/>
    <property type="project" value="TreeGrafter"/>
</dbReference>
<dbReference type="Gene3D" id="3.30.870.10">
    <property type="entry name" value="Endonuclease Chain A"/>
    <property type="match status" value="2"/>
</dbReference>
<dbReference type="PANTHER" id="PTHR18896">
    <property type="entry name" value="PHOSPHOLIPASE D"/>
    <property type="match status" value="1"/>
</dbReference>
<dbReference type="InterPro" id="IPR024632">
    <property type="entry name" value="PLipase_D_C"/>
</dbReference>
<keyword evidence="9" id="KW-0443">Lipid metabolism</keyword>
<comment type="caution">
    <text evidence="14">The sequence shown here is derived from an EMBL/GenBank/DDBJ whole genome shotgun (WGS) entry which is preliminary data.</text>
</comment>
<name>A0AAW1WUI5_RUBAR</name>
<evidence type="ECO:0000256" key="1">
    <source>
        <dbReference type="ARBA" id="ARBA00000798"/>
    </source>
</evidence>
<evidence type="ECO:0000259" key="12">
    <source>
        <dbReference type="PROSITE" id="PS50004"/>
    </source>
</evidence>
<evidence type="ECO:0000256" key="7">
    <source>
        <dbReference type="ARBA" id="ARBA00022837"/>
    </source>
</evidence>
<dbReference type="Pfam" id="PF12357">
    <property type="entry name" value="PLD_C"/>
    <property type="match status" value="1"/>
</dbReference>
<evidence type="ECO:0000256" key="9">
    <source>
        <dbReference type="ARBA" id="ARBA00023098"/>
    </source>
</evidence>
<keyword evidence="7 10" id="KW-0106">Calcium</keyword>
<dbReference type="SUPFAM" id="SSF49562">
    <property type="entry name" value="C2 domain (Calcium/lipid-binding domain, CaLB)"/>
    <property type="match status" value="1"/>
</dbReference>
<dbReference type="Pfam" id="PF00168">
    <property type="entry name" value="C2"/>
    <property type="match status" value="1"/>
</dbReference>
<evidence type="ECO:0000259" key="13">
    <source>
        <dbReference type="PROSITE" id="PS50035"/>
    </source>
</evidence>
<keyword evidence="8 10" id="KW-0442">Lipid degradation</keyword>
<evidence type="ECO:0000256" key="6">
    <source>
        <dbReference type="ARBA" id="ARBA00022801"/>
    </source>
</evidence>
<dbReference type="CDD" id="cd04015">
    <property type="entry name" value="C2_plant_PLD"/>
    <property type="match status" value="1"/>
</dbReference>
<dbReference type="InterPro" id="IPR011402">
    <property type="entry name" value="PLipase_D_pln"/>
</dbReference>
<organism evidence="14 15">
    <name type="scientific">Rubus argutus</name>
    <name type="common">Southern blackberry</name>
    <dbReference type="NCBI Taxonomy" id="59490"/>
    <lineage>
        <taxon>Eukaryota</taxon>
        <taxon>Viridiplantae</taxon>
        <taxon>Streptophyta</taxon>
        <taxon>Embryophyta</taxon>
        <taxon>Tracheophyta</taxon>
        <taxon>Spermatophyta</taxon>
        <taxon>Magnoliopsida</taxon>
        <taxon>eudicotyledons</taxon>
        <taxon>Gunneridae</taxon>
        <taxon>Pentapetalae</taxon>
        <taxon>rosids</taxon>
        <taxon>fabids</taxon>
        <taxon>Rosales</taxon>
        <taxon>Rosaceae</taxon>
        <taxon>Rosoideae</taxon>
        <taxon>Rosoideae incertae sedis</taxon>
        <taxon>Rubus</taxon>
    </lineage>
</organism>
<protein>
    <recommendedName>
        <fullName evidence="10">Phospholipase D</fullName>
        <ecNumber evidence="10">3.1.4.4</ecNumber>
    </recommendedName>
</protein>
<evidence type="ECO:0000256" key="11">
    <source>
        <dbReference type="SAM" id="MobiDB-lite"/>
    </source>
</evidence>
<feature type="region of interest" description="Disordered" evidence="11">
    <location>
        <begin position="663"/>
        <end position="684"/>
    </location>
</feature>
<dbReference type="InterPro" id="IPR035892">
    <property type="entry name" value="C2_domain_sf"/>
</dbReference>
<feature type="domain" description="PLD phosphodiesterase" evidence="13">
    <location>
        <begin position="355"/>
        <end position="390"/>
    </location>
</feature>
<keyword evidence="5" id="KW-0677">Repeat</keyword>
<feature type="compositionally biased region" description="Basic and acidic residues" evidence="11">
    <location>
        <begin position="663"/>
        <end position="681"/>
    </location>
</feature>
<comment type="cofactor">
    <cofactor evidence="2 10">
        <name>Ca(2+)</name>
        <dbReference type="ChEBI" id="CHEBI:29108"/>
    </cofactor>
</comment>
<evidence type="ECO:0000256" key="3">
    <source>
        <dbReference type="ARBA" id="ARBA00010683"/>
    </source>
</evidence>
<comment type="similarity">
    <text evidence="3 10">Belongs to the phospholipase D family. C2-PLD subfamily.</text>
</comment>
<dbReference type="PANTHER" id="PTHR18896:SF130">
    <property type="entry name" value="PHOSPHOLIPASE D GAMMA 2-RELATED"/>
    <property type="match status" value="1"/>
</dbReference>
<comment type="function">
    <text evidence="10">Hydrolyzes glycerol-phospholipids at the terminal phosphodiesteric bond.</text>
</comment>
<dbReference type="GO" id="GO:0004630">
    <property type="term" value="F:phospholipase D activity"/>
    <property type="evidence" value="ECO:0007669"/>
    <property type="project" value="UniProtKB-EC"/>
</dbReference>
<dbReference type="EMBL" id="JBEDUW010000005">
    <property type="protein sequence ID" value="KAK9927359.1"/>
    <property type="molecule type" value="Genomic_DNA"/>
</dbReference>
<dbReference type="GO" id="GO:0005509">
    <property type="term" value="F:calcium ion binding"/>
    <property type="evidence" value="ECO:0007669"/>
    <property type="project" value="InterPro"/>
</dbReference>
<dbReference type="FunFam" id="3.30.870.10:FF:000027">
    <property type="entry name" value="Phospholipase D"/>
    <property type="match status" value="1"/>
</dbReference>
<dbReference type="Gene3D" id="2.60.40.150">
    <property type="entry name" value="C2 domain"/>
    <property type="match status" value="1"/>
</dbReference>
<comment type="catalytic activity">
    <reaction evidence="1 10">
        <text>a 1,2-diacyl-sn-glycero-3-phosphocholine + H2O = a 1,2-diacyl-sn-glycero-3-phosphate + choline + H(+)</text>
        <dbReference type="Rhea" id="RHEA:14445"/>
        <dbReference type="ChEBI" id="CHEBI:15354"/>
        <dbReference type="ChEBI" id="CHEBI:15377"/>
        <dbReference type="ChEBI" id="CHEBI:15378"/>
        <dbReference type="ChEBI" id="CHEBI:57643"/>
        <dbReference type="ChEBI" id="CHEBI:58608"/>
        <dbReference type="EC" id="3.1.4.4"/>
    </reaction>
</comment>
<dbReference type="AlphaFoldDB" id="A0AAW1WUI5"/>
<dbReference type="Pfam" id="PF00614">
    <property type="entry name" value="PLDc"/>
    <property type="match status" value="1"/>
</dbReference>
<dbReference type="SMART" id="SM00155">
    <property type="entry name" value="PLDc"/>
    <property type="match status" value="2"/>
</dbReference>
<sequence>MATPSYAESLSFGGSGHIQGQQVVPFQKASGSLKSLLLHGNLVICVKEAKNLPNMDAFHKTIGDMIAKLPGTGSNMITSDPYVTVSVSDAVIGRTFVISNSENPVWEQHFDVPVAHSASEVHFVVKDSDVVGSQLIGVVGIPVEQLYSGMKVEGTFPILNSNRKPCKPGAVLSLSIQYIPIEKLTFYNNGVGSDTDHQGVPGTYFPLRKGGKVTLYQDAHVPDGCLPSIKLDNDVEYVHGSCWQDIFDALSQARRLIYIVGWSVYHKVRLIRDNGTTDCMLGDLLKNKSQEGVRVLLLVWDDPTSRSIMGYKTDGIMQTFDEETRRFFKHSSVQVLLCPRSAGKGSWVKKQEVGTIYTHHQKTVLVDADAGHSKRKIIAFVGGLDLCLGRYDTPGHPIFRTLQTVHKDDNRNPTFSDRLVGCPRQPWHDLHSKIEGPAAYDILTNFQERWLKASKPRGIQKLKTSHDDALLKIERIPEIMGMAELPQLSEDDLEAWDVQVFRSIDSNSVRGFPEDPKDATHMNLVCGKNVLIDMSIHAAYVKAIRAAQHFIYIENQYFLGSSYNWTLYNDLGANNLIPMEIALKIVNKIKANERFSVYIVIPMWPEGVPTSTPLQRILFWQHKTMQMMYEMIYKALREVGLDNRYRPQDYLNFFCLGNREKPSGEDNAAAKKSTEANKKEANTPQALTRKNRRFMIYVHSKGMIVDDEYVILGSANINQRSMEGTRDTEIAMGAYQPHHTWARKLSSPHGQIYGYRTSLWAEHIGFLEECFKQPESLECVQRVRSLSEQNWRQYVADEITEMKGHLLKYPVEVDRTGKVTHLLGCETFPDVGGNILGDFKAIQENLTI</sequence>
<dbReference type="InterPro" id="IPR000008">
    <property type="entry name" value="C2_dom"/>
</dbReference>
<gene>
    <name evidence="14" type="ORF">M0R45_024544</name>
</gene>
<keyword evidence="15" id="KW-1185">Reference proteome</keyword>
<dbReference type="GO" id="GO:0046470">
    <property type="term" value="P:phosphatidylcholine metabolic process"/>
    <property type="evidence" value="ECO:0007669"/>
    <property type="project" value="InterPro"/>
</dbReference>
<dbReference type="SUPFAM" id="SSF56024">
    <property type="entry name" value="Phospholipase D/nuclease"/>
    <property type="match status" value="2"/>
</dbReference>
<dbReference type="GO" id="GO:0005886">
    <property type="term" value="C:plasma membrane"/>
    <property type="evidence" value="ECO:0007669"/>
    <property type="project" value="TreeGrafter"/>
</dbReference>
<evidence type="ECO:0000313" key="14">
    <source>
        <dbReference type="EMBL" id="KAK9927359.1"/>
    </source>
</evidence>
<dbReference type="FunFam" id="3.30.870.10:FF:000025">
    <property type="entry name" value="Phospholipase D delta"/>
    <property type="match status" value="1"/>
</dbReference>
<feature type="domain" description="C2" evidence="12">
    <location>
        <begin position="22"/>
        <end position="156"/>
    </location>
</feature>
<dbReference type="InterPro" id="IPR015679">
    <property type="entry name" value="PLipase_D_fam"/>
</dbReference>
<dbReference type="PROSITE" id="PS50004">
    <property type="entry name" value="C2"/>
    <property type="match status" value="1"/>
</dbReference>
<evidence type="ECO:0000313" key="15">
    <source>
        <dbReference type="Proteomes" id="UP001457282"/>
    </source>
</evidence>
<dbReference type="Proteomes" id="UP001457282">
    <property type="component" value="Unassembled WGS sequence"/>
</dbReference>
<evidence type="ECO:0000256" key="5">
    <source>
        <dbReference type="ARBA" id="ARBA00022737"/>
    </source>
</evidence>
<dbReference type="EC" id="3.1.4.4" evidence="10"/>
<dbReference type="PIRSF" id="PIRSF036470">
    <property type="entry name" value="PLD_plant"/>
    <property type="match status" value="1"/>
</dbReference>
<dbReference type="SMART" id="SM00239">
    <property type="entry name" value="C2"/>
    <property type="match status" value="1"/>
</dbReference>
<dbReference type="InterPro" id="IPR001736">
    <property type="entry name" value="PLipase_D/transphosphatidylase"/>
</dbReference>
<evidence type="ECO:0000256" key="2">
    <source>
        <dbReference type="ARBA" id="ARBA00001913"/>
    </source>
</evidence>
<proteinExistence type="inferred from homology"/>
<reference evidence="14 15" key="1">
    <citation type="journal article" date="2023" name="G3 (Bethesda)">
        <title>A chromosome-length genome assembly and annotation of blackberry (Rubus argutus, cv. 'Hillquist').</title>
        <authorList>
            <person name="Bruna T."/>
            <person name="Aryal R."/>
            <person name="Dudchenko O."/>
            <person name="Sargent D.J."/>
            <person name="Mead D."/>
            <person name="Buti M."/>
            <person name="Cavallini A."/>
            <person name="Hytonen T."/>
            <person name="Andres J."/>
            <person name="Pham M."/>
            <person name="Weisz D."/>
            <person name="Mascagni F."/>
            <person name="Usai G."/>
            <person name="Natali L."/>
            <person name="Bassil N."/>
            <person name="Fernandez G.E."/>
            <person name="Lomsadze A."/>
            <person name="Armour M."/>
            <person name="Olukolu B."/>
            <person name="Poorten T."/>
            <person name="Britton C."/>
            <person name="Davik J."/>
            <person name="Ashrafi H."/>
            <person name="Aiden E.L."/>
            <person name="Borodovsky M."/>
            <person name="Worthington M."/>
        </authorList>
    </citation>
    <scope>NUCLEOTIDE SEQUENCE [LARGE SCALE GENOMIC DNA]</scope>
    <source>
        <strain evidence="14">PI 553951</strain>
    </source>
</reference>
<feature type="domain" description="PLD phosphodiesterase" evidence="13">
    <location>
        <begin position="694"/>
        <end position="721"/>
    </location>
</feature>
<evidence type="ECO:0000256" key="10">
    <source>
        <dbReference type="PIRNR" id="PIRNR036470"/>
    </source>
</evidence>
<keyword evidence="6 10" id="KW-0378">Hydrolase</keyword>
<accession>A0AAW1WUI5</accession>
<evidence type="ECO:0000256" key="8">
    <source>
        <dbReference type="ARBA" id="ARBA00022963"/>
    </source>
</evidence>
<keyword evidence="4" id="KW-0479">Metal-binding</keyword>